<dbReference type="PANTHER" id="PTHR37314">
    <property type="entry name" value="SLR0142 PROTEIN"/>
    <property type="match status" value="1"/>
</dbReference>
<dbReference type="Proteomes" id="UP000316778">
    <property type="component" value="Unassembled WGS sequence"/>
</dbReference>
<comment type="caution">
    <text evidence="2">The sequence shown here is derived from an EMBL/GenBank/DDBJ whole genome shotgun (WGS) entry which is preliminary data.</text>
</comment>
<name>A0A562SZT1_CHIJA</name>
<keyword evidence="3" id="KW-1185">Reference proteome</keyword>
<evidence type="ECO:0000256" key="1">
    <source>
        <dbReference type="SAM" id="Phobius"/>
    </source>
</evidence>
<protein>
    <submittedName>
        <fullName evidence="2">Uncharacterized membrane protein YoaK (UPF0700 family)</fullName>
    </submittedName>
</protein>
<sequence length="236" mass="24878">MIAQRHNINRITFLLAWVAGFCDTATFVAGDSIFSAHVTGNFIVFAAQIVAGADGGESWIKLLTFPVFVVAVMTGGWLAEKTPRNYKILLAEGIILVVCGVVAILLPFLEGMEETISVYLIVMTTVFGMGLQNAFGKLFAKETHGPTTMMTGNVTQASLDLGSLVRKGNTGEVPALASFRKQSITIGGFLAGCVTGAILARWLGLSAIIIPGVAIVICYLQGETAIFKSAGDAAET</sequence>
<accession>A0A562SZT1</accession>
<evidence type="ECO:0000313" key="2">
    <source>
        <dbReference type="EMBL" id="TWI86752.1"/>
    </source>
</evidence>
<feature type="transmembrane region" description="Helical" evidence="1">
    <location>
        <begin position="115"/>
        <end position="135"/>
    </location>
</feature>
<dbReference type="AlphaFoldDB" id="A0A562SZT1"/>
<keyword evidence="1" id="KW-1133">Transmembrane helix</keyword>
<feature type="transmembrane region" description="Helical" evidence="1">
    <location>
        <begin position="59"/>
        <end position="79"/>
    </location>
</feature>
<dbReference type="InterPro" id="IPR010699">
    <property type="entry name" value="DUF1275"/>
</dbReference>
<dbReference type="PANTHER" id="PTHR37314:SF5">
    <property type="entry name" value="SLR0142 PROTEIN"/>
    <property type="match status" value="1"/>
</dbReference>
<feature type="transmembrane region" description="Helical" evidence="1">
    <location>
        <begin position="189"/>
        <end position="222"/>
    </location>
</feature>
<keyword evidence="1" id="KW-0812">Transmembrane</keyword>
<dbReference type="EMBL" id="VLLG01000004">
    <property type="protein sequence ID" value="TWI86752.1"/>
    <property type="molecule type" value="Genomic_DNA"/>
</dbReference>
<dbReference type="Pfam" id="PF06912">
    <property type="entry name" value="DUF1275"/>
    <property type="match status" value="1"/>
</dbReference>
<proteinExistence type="predicted"/>
<keyword evidence="1" id="KW-0472">Membrane</keyword>
<feature type="transmembrane region" description="Helical" evidence="1">
    <location>
        <begin position="88"/>
        <end position="109"/>
    </location>
</feature>
<dbReference type="RefSeq" id="WP_145716802.1">
    <property type="nucleotide sequence ID" value="NZ_BAAAFY010000004.1"/>
</dbReference>
<gene>
    <name evidence="2" type="ORF">LX66_4016</name>
</gene>
<organism evidence="2 3">
    <name type="scientific">Chitinophaga japonensis</name>
    <name type="common">Flexibacter japonensis</name>
    <dbReference type="NCBI Taxonomy" id="104662"/>
    <lineage>
        <taxon>Bacteria</taxon>
        <taxon>Pseudomonadati</taxon>
        <taxon>Bacteroidota</taxon>
        <taxon>Chitinophagia</taxon>
        <taxon>Chitinophagales</taxon>
        <taxon>Chitinophagaceae</taxon>
        <taxon>Chitinophaga</taxon>
    </lineage>
</organism>
<evidence type="ECO:0000313" key="3">
    <source>
        <dbReference type="Proteomes" id="UP000316778"/>
    </source>
</evidence>
<dbReference type="OrthoDB" id="5125627at2"/>
<reference evidence="2 3" key="1">
    <citation type="journal article" date="2013" name="Stand. Genomic Sci.">
        <title>Genomic Encyclopedia of Type Strains, Phase I: The one thousand microbial genomes (KMG-I) project.</title>
        <authorList>
            <person name="Kyrpides N.C."/>
            <person name="Woyke T."/>
            <person name="Eisen J.A."/>
            <person name="Garrity G."/>
            <person name="Lilburn T.G."/>
            <person name="Beck B.J."/>
            <person name="Whitman W.B."/>
            <person name="Hugenholtz P."/>
            <person name="Klenk H.P."/>
        </authorList>
    </citation>
    <scope>NUCLEOTIDE SEQUENCE [LARGE SCALE GENOMIC DNA]</scope>
    <source>
        <strain evidence="2 3">DSM 13484</strain>
    </source>
</reference>